<dbReference type="Proteomes" id="UP000054279">
    <property type="component" value="Unassembled WGS sequence"/>
</dbReference>
<gene>
    <name evidence="1" type="ORF">M422DRAFT_252998</name>
</gene>
<dbReference type="AlphaFoldDB" id="A0A0C9VYZ3"/>
<organism evidence="1 2">
    <name type="scientific">Sphaerobolus stellatus (strain SS14)</name>
    <dbReference type="NCBI Taxonomy" id="990650"/>
    <lineage>
        <taxon>Eukaryota</taxon>
        <taxon>Fungi</taxon>
        <taxon>Dikarya</taxon>
        <taxon>Basidiomycota</taxon>
        <taxon>Agaricomycotina</taxon>
        <taxon>Agaricomycetes</taxon>
        <taxon>Phallomycetidae</taxon>
        <taxon>Geastrales</taxon>
        <taxon>Sphaerobolaceae</taxon>
        <taxon>Sphaerobolus</taxon>
    </lineage>
</organism>
<proteinExistence type="predicted"/>
<dbReference type="EMBL" id="KN837121">
    <property type="protein sequence ID" value="KIJ43751.1"/>
    <property type="molecule type" value="Genomic_DNA"/>
</dbReference>
<keyword evidence="2" id="KW-1185">Reference proteome</keyword>
<reference evidence="1 2" key="1">
    <citation type="submission" date="2014-06" db="EMBL/GenBank/DDBJ databases">
        <title>Evolutionary Origins and Diversification of the Mycorrhizal Mutualists.</title>
        <authorList>
            <consortium name="DOE Joint Genome Institute"/>
            <consortium name="Mycorrhizal Genomics Consortium"/>
            <person name="Kohler A."/>
            <person name="Kuo A."/>
            <person name="Nagy L.G."/>
            <person name="Floudas D."/>
            <person name="Copeland A."/>
            <person name="Barry K.W."/>
            <person name="Cichocki N."/>
            <person name="Veneault-Fourrey C."/>
            <person name="LaButti K."/>
            <person name="Lindquist E.A."/>
            <person name="Lipzen A."/>
            <person name="Lundell T."/>
            <person name="Morin E."/>
            <person name="Murat C."/>
            <person name="Riley R."/>
            <person name="Ohm R."/>
            <person name="Sun H."/>
            <person name="Tunlid A."/>
            <person name="Henrissat B."/>
            <person name="Grigoriev I.V."/>
            <person name="Hibbett D.S."/>
            <person name="Martin F."/>
        </authorList>
    </citation>
    <scope>NUCLEOTIDE SEQUENCE [LARGE SCALE GENOMIC DNA]</scope>
    <source>
        <strain evidence="1 2">SS14</strain>
    </source>
</reference>
<protein>
    <submittedName>
        <fullName evidence="1">Uncharacterized protein</fullName>
    </submittedName>
</protein>
<evidence type="ECO:0000313" key="2">
    <source>
        <dbReference type="Proteomes" id="UP000054279"/>
    </source>
</evidence>
<accession>A0A0C9VYZ3</accession>
<dbReference type="HOGENOM" id="CLU_1750856_0_0_1"/>
<name>A0A0C9VYZ3_SPHS4</name>
<evidence type="ECO:0000313" key="1">
    <source>
        <dbReference type="EMBL" id="KIJ43751.1"/>
    </source>
</evidence>
<sequence length="149" mass="16337">MAKSFECYRGGRGALDPSSSFGCGARDHVPTGIQSAVFPFQRRIVPSLQVLTLHTGDVFPETFIDAPNVKSLKIVCDNWSDLTGLTADILRSLTMFSIHPGTHRTLTPARFSGLMSGIYIRYLNWTGYALQILGNIYGNNAQLASLAFH</sequence>